<evidence type="ECO:0000313" key="3">
    <source>
        <dbReference type="Proteomes" id="UP000551709"/>
    </source>
</evidence>
<protein>
    <submittedName>
        <fullName evidence="2">Uncharacterized protein</fullName>
    </submittedName>
</protein>
<organism evidence="2 3">
    <name type="scientific">Bradyrhizobium barranii subsp. apii</name>
    <dbReference type="NCBI Taxonomy" id="2819348"/>
    <lineage>
        <taxon>Bacteria</taxon>
        <taxon>Pseudomonadati</taxon>
        <taxon>Pseudomonadota</taxon>
        <taxon>Alphaproteobacteria</taxon>
        <taxon>Hyphomicrobiales</taxon>
        <taxon>Nitrobacteraceae</taxon>
        <taxon>Bradyrhizobium</taxon>
        <taxon>Bradyrhizobium barranii</taxon>
    </lineage>
</organism>
<feature type="region of interest" description="Disordered" evidence="1">
    <location>
        <begin position="1"/>
        <end position="46"/>
    </location>
</feature>
<accession>A0A8T5VVH7</accession>
<evidence type="ECO:0000256" key="1">
    <source>
        <dbReference type="SAM" id="MobiDB-lite"/>
    </source>
</evidence>
<evidence type="ECO:0000313" key="2">
    <source>
        <dbReference type="EMBL" id="UPT92096.1"/>
    </source>
</evidence>
<reference evidence="2" key="2">
    <citation type="submission" date="2022-04" db="EMBL/GenBank/DDBJ databases">
        <authorList>
            <person name="Bromfield E.S.P."/>
            <person name="Cloutier S."/>
        </authorList>
    </citation>
    <scope>NUCLEOTIDE SEQUENCE</scope>
    <source>
        <strain evidence="2">1S5</strain>
        <plasmid evidence="2">pBb1S5a</plasmid>
    </source>
</reference>
<name>A0A8T5VVH7_9BRAD</name>
<dbReference type="EMBL" id="CP096256">
    <property type="protein sequence ID" value="UPT92096.1"/>
    <property type="molecule type" value="Genomic_DNA"/>
</dbReference>
<sequence>MNKEKSMNTTTINDTAQDVGDATELTEGFGGDWTLEPTTDDYYQPA</sequence>
<dbReference type="RefSeq" id="WP_166107383.1">
    <property type="nucleotide sequence ID" value="NZ_CP096256.1"/>
</dbReference>
<geneLocation type="plasmid" evidence="2 3">
    <name>pBb1S5a</name>
</geneLocation>
<dbReference type="AlphaFoldDB" id="A0A8T5VVH7"/>
<feature type="compositionally biased region" description="Polar residues" evidence="1">
    <location>
        <begin position="7"/>
        <end position="16"/>
    </location>
</feature>
<dbReference type="Proteomes" id="UP000551709">
    <property type="component" value="Plasmid pBb1S5a"/>
</dbReference>
<proteinExistence type="predicted"/>
<keyword evidence="2" id="KW-0614">Plasmid</keyword>
<reference evidence="2" key="1">
    <citation type="journal article" date="2017" name="Syst. Appl. Microbiol.">
        <title>Soybeans inoculated with root zone soils of Canadian native legumes harbour diverse and novel Bradyrhizobium spp. that possess agricultural potential.</title>
        <authorList>
            <person name="Bromfield E.S.P."/>
            <person name="Cloutier S."/>
            <person name="Tambong J.T."/>
            <person name="Tran Thi T.V."/>
        </authorList>
    </citation>
    <scope>NUCLEOTIDE SEQUENCE</scope>
    <source>
        <strain evidence="2">1S5</strain>
    </source>
</reference>
<gene>
    <name evidence="2" type="ORF">HAP41_0000048225</name>
</gene>